<dbReference type="EMBL" id="PJQD01000031">
    <property type="protein sequence ID" value="POY73946.1"/>
    <property type="molecule type" value="Genomic_DNA"/>
</dbReference>
<reference evidence="4 5" key="1">
    <citation type="journal article" date="2018" name="Front. Microbiol.">
        <title>Prospects for Fungal Bioremediation of Acidic Radioactive Waste Sites: Characterization and Genome Sequence of Rhodotorula taiwanensis MD1149.</title>
        <authorList>
            <person name="Tkavc R."/>
            <person name="Matrosova V.Y."/>
            <person name="Grichenko O.E."/>
            <person name="Gostincar C."/>
            <person name="Volpe R.P."/>
            <person name="Klimenkova P."/>
            <person name="Gaidamakova E.K."/>
            <person name="Zhou C.E."/>
            <person name="Stewart B.J."/>
            <person name="Lyman M.G."/>
            <person name="Malfatti S.A."/>
            <person name="Rubinfeld B."/>
            <person name="Courtot M."/>
            <person name="Singh J."/>
            <person name="Dalgard C.L."/>
            <person name="Hamilton T."/>
            <person name="Frey K.G."/>
            <person name="Gunde-Cimerman N."/>
            <person name="Dugan L."/>
            <person name="Daly M.J."/>
        </authorList>
    </citation>
    <scope>NUCLEOTIDE SEQUENCE [LARGE SCALE GENOMIC DNA]</scope>
    <source>
        <strain evidence="4 5">MD1149</strain>
    </source>
</reference>
<feature type="region of interest" description="Disordered" evidence="2">
    <location>
        <begin position="122"/>
        <end position="142"/>
    </location>
</feature>
<evidence type="ECO:0000256" key="2">
    <source>
        <dbReference type="SAM" id="MobiDB-lite"/>
    </source>
</evidence>
<keyword evidence="1" id="KW-0175">Coiled coil</keyword>
<dbReference type="OrthoDB" id="3260758at2759"/>
<dbReference type="Proteomes" id="UP000237144">
    <property type="component" value="Unassembled WGS sequence"/>
</dbReference>
<accession>A0A2S5BAZ4</accession>
<feature type="region of interest" description="Disordered" evidence="2">
    <location>
        <begin position="41"/>
        <end position="61"/>
    </location>
</feature>
<keyword evidence="3" id="KW-1133">Transmembrane helix</keyword>
<evidence type="ECO:0000256" key="3">
    <source>
        <dbReference type="SAM" id="Phobius"/>
    </source>
</evidence>
<evidence type="ECO:0000313" key="4">
    <source>
        <dbReference type="EMBL" id="POY73946.1"/>
    </source>
</evidence>
<keyword evidence="3" id="KW-0812">Transmembrane</keyword>
<protein>
    <submittedName>
        <fullName evidence="4">Uncharacterized protein</fullName>
    </submittedName>
</protein>
<proteinExistence type="predicted"/>
<organism evidence="4 5">
    <name type="scientific">Rhodotorula taiwanensis</name>
    <dbReference type="NCBI Taxonomy" id="741276"/>
    <lineage>
        <taxon>Eukaryota</taxon>
        <taxon>Fungi</taxon>
        <taxon>Dikarya</taxon>
        <taxon>Basidiomycota</taxon>
        <taxon>Pucciniomycotina</taxon>
        <taxon>Microbotryomycetes</taxon>
        <taxon>Sporidiobolales</taxon>
        <taxon>Sporidiobolaceae</taxon>
        <taxon>Rhodotorula</taxon>
    </lineage>
</organism>
<dbReference type="AlphaFoldDB" id="A0A2S5BAZ4"/>
<evidence type="ECO:0000313" key="5">
    <source>
        <dbReference type="Proteomes" id="UP000237144"/>
    </source>
</evidence>
<feature type="transmembrane region" description="Helical" evidence="3">
    <location>
        <begin position="12"/>
        <end position="32"/>
    </location>
</feature>
<gene>
    <name evidence="4" type="ORF">BMF94_2989</name>
</gene>
<feature type="coiled-coil region" evidence="1">
    <location>
        <begin position="85"/>
        <end position="112"/>
    </location>
</feature>
<comment type="caution">
    <text evidence="4">The sequence shown here is derived from an EMBL/GenBank/DDBJ whole genome shotgun (WGS) entry which is preliminary data.</text>
</comment>
<evidence type="ECO:0000256" key="1">
    <source>
        <dbReference type="SAM" id="Coils"/>
    </source>
</evidence>
<keyword evidence="5" id="KW-1185">Reference proteome</keyword>
<sequence length="142" mass="15026">MSPTSSAFDMSSLLPPLLMVGLPVAFVGYRIYRFLSPGQGSASRRAYNPSTGIGRGAPGFQTGVKKVAIPPELAARIRAGEDVSAEEVTAAIEAEQQRIAEEEEQEANANKVKLPDNVDAEWLPAGMADGGKGKGAARRKKK</sequence>
<keyword evidence="3" id="KW-0472">Membrane</keyword>
<name>A0A2S5BAZ4_9BASI</name>